<dbReference type="AlphaFoldDB" id="A0AAD9YRD0"/>
<name>A0AAD9YRD0_COLKA</name>
<evidence type="ECO:0000313" key="3">
    <source>
        <dbReference type="Proteomes" id="UP001281614"/>
    </source>
</evidence>
<feature type="region of interest" description="Disordered" evidence="1">
    <location>
        <begin position="1"/>
        <end position="24"/>
    </location>
</feature>
<proteinExistence type="predicted"/>
<dbReference type="EMBL" id="VYYT01000046">
    <property type="protein sequence ID" value="KAK2774420.1"/>
    <property type="molecule type" value="Genomic_DNA"/>
</dbReference>
<sequence>MFDANHHQRHTHTHTDSAHPFCPR</sequence>
<comment type="caution">
    <text evidence="2">The sequence shown here is derived from an EMBL/GenBank/DDBJ whole genome shotgun (WGS) entry which is preliminary data.</text>
</comment>
<organism evidence="2 3">
    <name type="scientific">Colletotrichum kahawae</name>
    <name type="common">Coffee berry disease fungus</name>
    <dbReference type="NCBI Taxonomy" id="34407"/>
    <lineage>
        <taxon>Eukaryota</taxon>
        <taxon>Fungi</taxon>
        <taxon>Dikarya</taxon>
        <taxon>Ascomycota</taxon>
        <taxon>Pezizomycotina</taxon>
        <taxon>Sordariomycetes</taxon>
        <taxon>Hypocreomycetidae</taxon>
        <taxon>Glomerellales</taxon>
        <taxon>Glomerellaceae</taxon>
        <taxon>Colletotrichum</taxon>
        <taxon>Colletotrichum gloeosporioides species complex</taxon>
    </lineage>
</organism>
<accession>A0AAD9YRD0</accession>
<evidence type="ECO:0000256" key="1">
    <source>
        <dbReference type="SAM" id="MobiDB-lite"/>
    </source>
</evidence>
<evidence type="ECO:0000313" key="2">
    <source>
        <dbReference type="EMBL" id="KAK2774420.1"/>
    </source>
</evidence>
<reference evidence="2" key="1">
    <citation type="submission" date="2023-02" db="EMBL/GenBank/DDBJ databases">
        <title>Colletotrichum kahawae CIFC_Que2 genome sequencing and assembly.</title>
        <authorList>
            <person name="Baroncelli R."/>
        </authorList>
    </citation>
    <scope>NUCLEOTIDE SEQUENCE</scope>
    <source>
        <strain evidence="2">CIFC_Que2</strain>
    </source>
</reference>
<keyword evidence="3" id="KW-1185">Reference proteome</keyword>
<dbReference type="Proteomes" id="UP001281614">
    <property type="component" value="Unassembled WGS sequence"/>
</dbReference>
<protein>
    <submittedName>
        <fullName evidence="2">Uncharacterized protein</fullName>
    </submittedName>
</protein>
<gene>
    <name evidence="2" type="ORF">CKAH01_03653</name>
</gene>